<evidence type="ECO:0000313" key="1">
    <source>
        <dbReference type="EMBL" id="EPF30288.1"/>
    </source>
</evidence>
<dbReference type="STRING" id="1125699.HMPREF9194_00603"/>
<dbReference type="SUPFAM" id="SSF56281">
    <property type="entry name" value="Metallo-hydrolase/oxidoreductase"/>
    <property type="match status" value="1"/>
</dbReference>
<reference evidence="1 2" key="1">
    <citation type="submission" date="2013-04" db="EMBL/GenBank/DDBJ databases">
        <title>The Genome Sequence of Treponema maltophilum ATCC 51939.</title>
        <authorList>
            <consortium name="The Broad Institute Genomics Platform"/>
            <person name="Earl A."/>
            <person name="Ward D."/>
            <person name="Feldgarden M."/>
            <person name="Gevers D."/>
            <person name="Leonetti C."/>
            <person name="Blanton J.M."/>
            <person name="Dewhirst F.E."/>
            <person name="Izard J."/>
            <person name="Walker B."/>
            <person name="Young S."/>
            <person name="Zeng Q."/>
            <person name="Gargeya S."/>
            <person name="Fitzgerald M."/>
            <person name="Haas B."/>
            <person name="Abouelleil A."/>
            <person name="Allen A.W."/>
            <person name="Alvarado L."/>
            <person name="Arachchi H.M."/>
            <person name="Berlin A.M."/>
            <person name="Chapman S.B."/>
            <person name="Gainer-Dewar J."/>
            <person name="Goldberg J."/>
            <person name="Griggs A."/>
            <person name="Gujja S."/>
            <person name="Hansen M."/>
            <person name="Howarth C."/>
            <person name="Imamovic A."/>
            <person name="Ireland A."/>
            <person name="Larimer J."/>
            <person name="McCowan C."/>
            <person name="Murphy C."/>
            <person name="Pearson M."/>
            <person name="Poon T.W."/>
            <person name="Priest M."/>
            <person name="Roberts A."/>
            <person name="Saif S."/>
            <person name="Shea T."/>
            <person name="Sisk P."/>
            <person name="Sykes S."/>
            <person name="Wortman J."/>
            <person name="Nusbaum C."/>
            <person name="Birren B."/>
        </authorList>
    </citation>
    <scope>NUCLEOTIDE SEQUENCE [LARGE SCALE GENOMIC DNA]</scope>
    <source>
        <strain evidence="1 2">ATCC 51939</strain>
    </source>
</reference>
<proteinExistence type="predicted"/>
<dbReference type="Proteomes" id="UP000014541">
    <property type="component" value="Unassembled WGS sequence"/>
</dbReference>
<dbReference type="eggNOG" id="COG1234">
    <property type="taxonomic scope" value="Bacteria"/>
</dbReference>
<evidence type="ECO:0000313" key="2">
    <source>
        <dbReference type="Proteomes" id="UP000014541"/>
    </source>
</evidence>
<dbReference type="HOGENOM" id="CLU_096503_1_0_12"/>
<keyword evidence="2" id="KW-1185">Reference proteome</keyword>
<comment type="caution">
    <text evidence="1">The sequence shown here is derived from an EMBL/GenBank/DDBJ whole genome shotgun (WGS) entry which is preliminary data.</text>
</comment>
<sequence>MKIKPLGKTVRFENDGELEFFFVGTGSAFSKRFFQTNVLIIKGKDHLLVDCGTMCPYAFHTYNSSVEHVRNFLITHSHADHMGGLEEVGLLNRYGANRDKYAKPSFIITDFYKKILWEQSLRGGMAYGEFTNGRHLTFEDYFTQIKPEHISSSPRPLYKSRCGSIDLKIYRTKHIPDNTGSWRTAFYSCGILVDERILFPGDTLFDIELLNMMLKRYPSIEWIFHDCQFFPGGIHAYYGELKTLPEDIKKNMFLCHYGDNMEQFNAEADGFAGFTHRGCYYNFG</sequence>
<dbReference type="RefSeq" id="WP_016524899.1">
    <property type="nucleotide sequence ID" value="NZ_KE332518.1"/>
</dbReference>
<dbReference type="EMBL" id="ATFF01000006">
    <property type="protein sequence ID" value="EPF30288.1"/>
    <property type="molecule type" value="Genomic_DNA"/>
</dbReference>
<dbReference type="Gene3D" id="3.60.15.10">
    <property type="entry name" value="Ribonuclease Z/Hydroxyacylglutathione hydrolase-like"/>
    <property type="match status" value="1"/>
</dbReference>
<gene>
    <name evidence="1" type="ORF">HMPREF9194_00603</name>
</gene>
<name>S3JWE8_TREMA</name>
<dbReference type="GO" id="GO:0046872">
    <property type="term" value="F:metal ion binding"/>
    <property type="evidence" value="ECO:0007669"/>
    <property type="project" value="UniProtKB-KW"/>
</dbReference>
<protein>
    <submittedName>
        <fullName evidence="1">Uncharacterized protein</fullName>
    </submittedName>
</protein>
<accession>S3JWE8</accession>
<dbReference type="Pfam" id="PF23023">
    <property type="entry name" value="Anti-Pycsar_Apyc1"/>
    <property type="match status" value="1"/>
</dbReference>
<dbReference type="InterPro" id="IPR036866">
    <property type="entry name" value="RibonucZ/Hydroxyglut_hydro"/>
</dbReference>
<dbReference type="AlphaFoldDB" id="S3JWE8"/>
<dbReference type="PATRIC" id="fig|1125699.3.peg.614"/>
<dbReference type="OrthoDB" id="9803916at2"/>
<organism evidence="1 2">
    <name type="scientific">Treponema maltophilum ATCC 51939</name>
    <dbReference type="NCBI Taxonomy" id="1125699"/>
    <lineage>
        <taxon>Bacteria</taxon>
        <taxon>Pseudomonadati</taxon>
        <taxon>Spirochaetota</taxon>
        <taxon>Spirochaetia</taxon>
        <taxon>Spirochaetales</taxon>
        <taxon>Treponemataceae</taxon>
        <taxon>Treponema</taxon>
    </lineage>
</organism>
<dbReference type="GO" id="GO:0016787">
    <property type="term" value="F:hydrolase activity"/>
    <property type="evidence" value="ECO:0007669"/>
    <property type="project" value="UniProtKB-KW"/>
</dbReference>